<evidence type="ECO:0000256" key="1">
    <source>
        <dbReference type="SAM" id="MobiDB-lite"/>
    </source>
</evidence>
<evidence type="ECO:0000313" key="2">
    <source>
        <dbReference type="EMBL" id="VVT53675.1"/>
    </source>
</evidence>
<dbReference type="EMBL" id="CABVLU010000003">
    <property type="protein sequence ID" value="VVT53675.1"/>
    <property type="molecule type" value="Genomic_DNA"/>
</dbReference>
<feature type="compositionally biased region" description="Polar residues" evidence="1">
    <location>
        <begin position="127"/>
        <end position="145"/>
    </location>
</feature>
<organism evidence="2 3">
    <name type="scientific">Magnusiomyces paraingens</name>
    <dbReference type="NCBI Taxonomy" id="2606893"/>
    <lineage>
        <taxon>Eukaryota</taxon>
        <taxon>Fungi</taxon>
        <taxon>Dikarya</taxon>
        <taxon>Ascomycota</taxon>
        <taxon>Saccharomycotina</taxon>
        <taxon>Dipodascomycetes</taxon>
        <taxon>Dipodascales</taxon>
        <taxon>Dipodascaceae</taxon>
        <taxon>Magnusiomyces</taxon>
    </lineage>
</organism>
<dbReference type="GeneID" id="43582509"/>
<evidence type="ECO:0000313" key="3">
    <source>
        <dbReference type="Proteomes" id="UP000398389"/>
    </source>
</evidence>
<feature type="region of interest" description="Disordered" evidence="1">
    <location>
        <begin position="121"/>
        <end position="164"/>
    </location>
</feature>
<dbReference type="AlphaFoldDB" id="A0A5E8BY42"/>
<dbReference type="Proteomes" id="UP000398389">
    <property type="component" value="Unassembled WGS sequence"/>
</dbReference>
<keyword evidence="3" id="KW-1185">Reference proteome</keyword>
<accession>A0A5E8BY42</accession>
<name>A0A5E8BY42_9ASCO</name>
<proteinExistence type="predicted"/>
<sequence length="244" mass="26976">MSHFTTIHELTSYLSWYPAYTYVRFFGRVVSYDDRKGVFTLQELPAFFVEATVNTSFSSQSISSQQSPPISLTPRPLPVANLYVQSESGVTAVVIEGSQVSDTLHNNLIVEVFARVRSRQPGLGARKSSQMSQQRGDSNAPTPNVAQDPHVRAHPGVGDSSSNNFAMPQPQSFLSFLSSSTTSSTLDLPPAVYLDLMSFKKLDTQTLFDNPTSEYVQAVLLKAVLVRESLRMRVLAQAEEEEYA</sequence>
<reference evidence="2 3" key="1">
    <citation type="submission" date="2019-09" db="EMBL/GenBank/DDBJ databases">
        <authorList>
            <person name="Brejova B."/>
        </authorList>
    </citation>
    <scope>NUCLEOTIDE SEQUENCE [LARGE SCALE GENOMIC DNA]</scope>
</reference>
<dbReference type="RefSeq" id="XP_031854300.1">
    <property type="nucleotide sequence ID" value="XM_031998409.1"/>
</dbReference>
<gene>
    <name evidence="2" type="ORF">SAPINGB_P003693</name>
</gene>
<protein>
    <submittedName>
        <fullName evidence="2">Uncharacterized protein</fullName>
    </submittedName>
</protein>